<evidence type="ECO:0000256" key="9">
    <source>
        <dbReference type="SAM" id="MobiDB-lite"/>
    </source>
</evidence>
<dbReference type="PROSITE" id="PS50893">
    <property type="entry name" value="ABC_TRANSPORTER_2"/>
    <property type="match status" value="2"/>
</dbReference>
<dbReference type="Pfam" id="PF00005">
    <property type="entry name" value="ABC_tran"/>
    <property type="match status" value="2"/>
</dbReference>
<feature type="transmembrane region" description="Helical" evidence="10">
    <location>
        <begin position="1024"/>
        <end position="1045"/>
    </location>
</feature>
<dbReference type="PANTHER" id="PTHR24223:SF415">
    <property type="entry name" value="FI20190P1"/>
    <property type="match status" value="1"/>
</dbReference>
<dbReference type="InParanoid" id="B5Y5C9"/>
<evidence type="ECO:0000313" key="13">
    <source>
        <dbReference type="EMBL" id="ACI65637.1"/>
    </source>
</evidence>
<evidence type="ECO:0000256" key="7">
    <source>
        <dbReference type="ARBA" id="ARBA00022989"/>
    </source>
</evidence>
<dbReference type="FunFam" id="3.40.50.300:FF:000838">
    <property type="entry name" value="ABC multidrug transporter (Eurofung)"/>
    <property type="match status" value="1"/>
</dbReference>
<feature type="region of interest" description="Disordered" evidence="9">
    <location>
        <begin position="1330"/>
        <end position="1351"/>
    </location>
</feature>
<evidence type="ECO:0000256" key="8">
    <source>
        <dbReference type="ARBA" id="ARBA00023136"/>
    </source>
</evidence>
<dbReference type="SUPFAM" id="SSF90123">
    <property type="entry name" value="ABC transporter transmembrane region"/>
    <property type="match status" value="2"/>
</dbReference>
<dbReference type="CDD" id="cd18580">
    <property type="entry name" value="ABC_6TM_ABCC_D2"/>
    <property type="match status" value="1"/>
</dbReference>
<feature type="domain" description="ABC transmembrane type-1" evidence="12">
    <location>
        <begin position="55"/>
        <end position="347"/>
    </location>
</feature>
<dbReference type="InterPro" id="IPR027417">
    <property type="entry name" value="P-loop_NTPase"/>
</dbReference>
<dbReference type="Pfam" id="PF00664">
    <property type="entry name" value="ABC_membrane"/>
    <property type="match status" value="2"/>
</dbReference>
<keyword evidence="14" id="KW-1185">Reference proteome</keyword>
<dbReference type="Gene3D" id="3.40.50.300">
    <property type="entry name" value="P-loop containing nucleotide triphosphate hydrolases"/>
    <property type="match status" value="2"/>
</dbReference>
<dbReference type="GeneID" id="7204038"/>
<dbReference type="KEGG" id="pti:PHATR_18693"/>
<dbReference type="SUPFAM" id="SSF52540">
    <property type="entry name" value="P-loop containing nucleoside triphosphate hydrolases"/>
    <property type="match status" value="2"/>
</dbReference>
<dbReference type="PANTHER" id="PTHR24223">
    <property type="entry name" value="ATP-BINDING CASSETTE SUB-FAMILY C"/>
    <property type="match status" value="1"/>
</dbReference>
<evidence type="ECO:0000259" key="11">
    <source>
        <dbReference type="PROSITE" id="PS50893"/>
    </source>
</evidence>
<dbReference type="Proteomes" id="UP000000759">
    <property type="component" value="Chromosome 3"/>
</dbReference>
<keyword evidence="6" id="KW-0067">ATP-binding</keyword>
<dbReference type="InterPro" id="IPR050173">
    <property type="entry name" value="ABC_transporter_C-like"/>
</dbReference>
<sequence>MDHAVSGLASVYRELRTRSKTRQEQKNVDKADHGTESQSLTLTKALLLHQRRNLIVTGLLRLLNTSIQAFPAVLVSRLLKLIEAGDTHAPAKALQAAVTLVAVLSIKMLVENQYFHKVVKCSTQVRGSLAGLIFDKSLRLPGGGSGVTHKDGNGETSALGSGGVLNLMQSDASLIESAALQFHTTWDGPLQIAIYTYLLYQYLGSSVFWGISVLLATIPINSVTLRILNRLAKFENEAKDRRTKRTAESISNMKLLKLQGWEQRFADDIRIHRKEELSRHVSRGIVRAVNTAVSNAVPALVLVVTLTAYAKTGRPIVASTIFTAISLFNQLRFPLFFYPMLIDSLANGKNAMRRISTYLSSEEITPYVNFFPTVDGTGGSIEMTNGNFLWSSTRSIDGNTTSISPALSNVKLKVYPGEVVAVVGTVGSGKSALIRGLLGELNPSVGDGVLDRATVITHGNVAYCSQEAWLPKGTLRDAIVFGREYDKDRYRAAIYDAGLDKDIVNDASLADSTEGILSHDTDVGEGGSSLSGGQRARVALARALYAGDDTKVFLLDDCLSALDASVGSMVFERITARLRKTNAATVLVTNDPSLPRRCDRVYLMGKISSFGSCSTIVDNGSYDDLLSRGHNLRSISTVESNFGIDKKIDSQSGSRVHSDAGSAVDNMIAAQPTREERRTHVTGVLEEPTNATDIKQWRHADPECSIVGPGHFKDTSALADDERPLMSSSVTKLTSADDFMSAGAVPRSTYVAYFKSVRKPILVFAMIASYLMANGAQFYQQYTVAKWTELSHADAMAAALGAKYLRSLVNAAGVVSVFLWFRSVFTMQVGVRASDFFHSRMLSSVFSAPMSFFDATPSGQILSRFGKEIETVDRGVPDSIGSVLFCFLQIFMSIGALSAIITPGMLGPLGIVTYMYIKTMAKFRPAARDMKRAETKTRSPIYTQFGEALRGTETIRSIPGAKQTWSSKHRSLSDQNLGVFYTVKSFDRWLSTRLESLGNTVVFTAAVASVFLTRAGRMEAGSAGWGLTQALAITGLLTWAVRCLTDLETSMMSVMRVKELTDLDRDEVDVPGQTNVLLKDGWPWKGNVIFRNVSMKYNPSSPLVLRSVTVAIPAGTTLGVVGRTGSGKSSLLLTLFRLAEIESNGSIEIDGVDIRSVSLETLRSSLAIIPQDPVLFAGSISYNLDASGNAEPSEMWNALKAASPSLARQFMSTGGLESPISEGGKNLSLGQRQLICLARALLRQSKILVLDEATSSVDSKTDQDVQETIRREFVEKGVTVITVAHRLDTVLGYDKIAVLGAGRMLEYGAPNELLQKTSGELRRLVDADRLSKEKGSKQQASTNNKVPAGLM</sequence>
<evidence type="ECO:0000256" key="4">
    <source>
        <dbReference type="ARBA" id="ARBA00022737"/>
    </source>
</evidence>
<dbReference type="FunFam" id="1.20.1560.10:FF:000013">
    <property type="entry name" value="ABC transporter C family member 2"/>
    <property type="match status" value="1"/>
</dbReference>
<feature type="domain" description="ABC transporter" evidence="11">
    <location>
        <begin position="381"/>
        <end position="629"/>
    </location>
</feature>
<dbReference type="OrthoDB" id="6500128at2759"/>
<dbReference type="InterPro" id="IPR003593">
    <property type="entry name" value="AAA+_ATPase"/>
</dbReference>
<evidence type="ECO:0000256" key="10">
    <source>
        <dbReference type="SAM" id="Phobius"/>
    </source>
</evidence>
<evidence type="ECO:0000256" key="6">
    <source>
        <dbReference type="ARBA" id="ARBA00022840"/>
    </source>
</evidence>
<evidence type="ECO:0000256" key="3">
    <source>
        <dbReference type="ARBA" id="ARBA00022692"/>
    </source>
</evidence>
<evidence type="ECO:0000256" key="5">
    <source>
        <dbReference type="ARBA" id="ARBA00022741"/>
    </source>
</evidence>
<comment type="subcellular location">
    <subcellularLocation>
        <location evidence="1">Membrane</location>
        <topology evidence="1">Multi-pass membrane protein</topology>
    </subcellularLocation>
</comment>
<feature type="transmembrane region" description="Helical" evidence="10">
    <location>
        <begin position="882"/>
        <end position="915"/>
    </location>
</feature>
<feature type="region of interest" description="Disordered" evidence="9">
    <location>
        <begin position="16"/>
        <end position="35"/>
    </location>
</feature>
<dbReference type="PROSITE" id="PS00211">
    <property type="entry name" value="ABC_TRANSPORTER_1"/>
    <property type="match status" value="2"/>
</dbReference>
<dbReference type="EMBL" id="CP001142">
    <property type="protein sequence ID" value="ACI65637.1"/>
    <property type="molecule type" value="Genomic_DNA"/>
</dbReference>
<dbReference type="CDD" id="cd18579">
    <property type="entry name" value="ABC_6TM_ABCC_D1"/>
    <property type="match status" value="1"/>
</dbReference>
<accession>B5Y5C9</accession>
<dbReference type="InterPro" id="IPR003439">
    <property type="entry name" value="ABC_transporter-like_ATP-bd"/>
</dbReference>
<protein>
    <submittedName>
        <fullName evidence="13">Uncharacterized protein</fullName>
    </submittedName>
</protein>
<evidence type="ECO:0000256" key="1">
    <source>
        <dbReference type="ARBA" id="ARBA00004141"/>
    </source>
</evidence>
<dbReference type="SMART" id="SM00382">
    <property type="entry name" value="AAA"/>
    <property type="match status" value="2"/>
</dbReference>
<name>B5Y5C9_PHATC</name>
<evidence type="ECO:0000259" key="12">
    <source>
        <dbReference type="PROSITE" id="PS50929"/>
    </source>
</evidence>
<dbReference type="InterPro" id="IPR044746">
    <property type="entry name" value="ABCC_6TM_D1"/>
</dbReference>
<dbReference type="InterPro" id="IPR011527">
    <property type="entry name" value="ABC1_TM_dom"/>
</dbReference>
<keyword evidence="7 10" id="KW-1133">Transmembrane helix</keyword>
<dbReference type="Gene3D" id="1.20.1560.10">
    <property type="entry name" value="ABC transporter type 1, transmembrane domain"/>
    <property type="match status" value="2"/>
</dbReference>
<reference evidence="13 14" key="1">
    <citation type="journal article" date="2008" name="Nature">
        <title>The Phaeodactylum genome reveals the evolutionary history of diatom genomes.</title>
        <authorList>
            <person name="Bowler C."/>
            <person name="Allen A.E."/>
            <person name="Badger J.H."/>
            <person name="Grimwood J."/>
            <person name="Jabbari K."/>
            <person name="Kuo A."/>
            <person name="Maheswari U."/>
            <person name="Martens C."/>
            <person name="Maumus F."/>
            <person name="Otillar R.P."/>
            <person name="Rayko E."/>
            <person name="Salamov A."/>
            <person name="Vandepoele K."/>
            <person name="Beszteri B."/>
            <person name="Gruber A."/>
            <person name="Heijde M."/>
            <person name="Katinka M."/>
            <person name="Mock T."/>
            <person name="Valentin K."/>
            <person name="Verret F."/>
            <person name="Berges J.A."/>
            <person name="Brownlee C."/>
            <person name="Cadoret J.P."/>
            <person name="Chiovitti A."/>
            <person name="Choi C.J."/>
            <person name="Coesel S."/>
            <person name="De Martino A."/>
            <person name="Detter J.C."/>
            <person name="Durkin C."/>
            <person name="Falciatore A."/>
            <person name="Fournet J."/>
            <person name="Haruta M."/>
            <person name="Huysman M.J."/>
            <person name="Jenkins B.D."/>
            <person name="Jiroutova K."/>
            <person name="Jorgensen R.E."/>
            <person name="Joubert Y."/>
            <person name="Kaplan A."/>
            <person name="Kroger N."/>
            <person name="Kroth P.G."/>
            <person name="La Roche J."/>
            <person name="Lindquist E."/>
            <person name="Lommer M."/>
            <person name="Martin-Jezequel V."/>
            <person name="Lopez P.J."/>
            <person name="Lucas S."/>
            <person name="Mangogna M."/>
            <person name="McGinnis K."/>
            <person name="Medlin L.K."/>
            <person name="Montsant A."/>
            <person name="Oudot-Le Secq M.P."/>
            <person name="Napoli C."/>
            <person name="Obornik M."/>
            <person name="Parker M.S."/>
            <person name="Petit J.L."/>
            <person name="Porcel B.M."/>
            <person name="Poulsen N."/>
            <person name="Robison M."/>
            <person name="Rychlewski L."/>
            <person name="Rynearson T.A."/>
            <person name="Schmutz J."/>
            <person name="Shapiro H."/>
            <person name="Siaut M."/>
            <person name="Stanley M."/>
            <person name="Sussman M.R."/>
            <person name="Taylor A.R."/>
            <person name="Vardi A."/>
            <person name="von Dassow P."/>
            <person name="Vyverman W."/>
            <person name="Willis A."/>
            <person name="Wyrwicz L.S."/>
            <person name="Rokhsar D.S."/>
            <person name="Weissenbach J."/>
            <person name="Armbrust E.V."/>
            <person name="Green B.R."/>
            <person name="Van de Peer Y."/>
            <person name="Grigoriev I.V."/>
        </authorList>
    </citation>
    <scope>NUCLEOTIDE SEQUENCE [LARGE SCALE GENOMIC DNA]</scope>
    <source>
        <strain evidence="13 14">CCAP 1055/1</strain>
    </source>
</reference>
<keyword evidence="5" id="KW-0547">Nucleotide-binding</keyword>
<dbReference type="GO" id="GO:0005524">
    <property type="term" value="F:ATP binding"/>
    <property type="evidence" value="ECO:0007669"/>
    <property type="project" value="UniProtKB-KW"/>
</dbReference>
<organism evidence="13 14">
    <name type="scientific">Phaeodactylum tricornutum (strain CCAP 1055/1)</name>
    <dbReference type="NCBI Taxonomy" id="556484"/>
    <lineage>
        <taxon>Eukaryota</taxon>
        <taxon>Sar</taxon>
        <taxon>Stramenopiles</taxon>
        <taxon>Ochrophyta</taxon>
        <taxon>Bacillariophyta</taxon>
        <taxon>Bacillariophyceae</taxon>
        <taxon>Bacillariophycidae</taxon>
        <taxon>Naviculales</taxon>
        <taxon>Phaeodactylaceae</taxon>
        <taxon>Phaeodactylum</taxon>
    </lineage>
</organism>
<dbReference type="PROSITE" id="PS50929">
    <property type="entry name" value="ABC_TM1F"/>
    <property type="match status" value="2"/>
</dbReference>
<proteinExistence type="predicted"/>
<dbReference type="InterPro" id="IPR044726">
    <property type="entry name" value="ABCC_6TM_D2"/>
</dbReference>
<dbReference type="eggNOG" id="KOG0054">
    <property type="taxonomic scope" value="Eukaryota"/>
</dbReference>
<dbReference type="CDD" id="cd03244">
    <property type="entry name" value="ABCC_MRP_domain2"/>
    <property type="match status" value="1"/>
</dbReference>
<keyword evidence="4" id="KW-0677">Repeat</keyword>
<dbReference type="InterPro" id="IPR036640">
    <property type="entry name" value="ABC1_TM_sf"/>
</dbReference>
<dbReference type="PaxDb" id="2850-Phatr18693"/>
<dbReference type="GO" id="GO:0016020">
    <property type="term" value="C:membrane"/>
    <property type="evidence" value="ECO:0007669"/>
    <property type="project" value="UniProtKB-SubCell"/>
</dbReference>
<reference evidence="14" key="2">
    <citation type="submission" date="2008-08" db="EMBL/GenBank/DDBJ databases">
        <authorList>
            <consortium name="Diatom Consortium"/>
            <person name="Grigoriev I."/>
            <person name="Grimwood J."/>
            <person name="Kuo A."/>
            <person name="Otillar R.P."/>
            <person name="Salamov A."/>
            <person name="Detter J.C."/>
            <person name="Lindquist E."/>
            <person name="Shapiro H."/>
            <person name="Lucas S."/>
            <person name="Glavina del Rio T."/>
            <person name="Pitluck S."/>
            <person name="Rokhsar D."/>
            <person name="Bowler C."/>
        </authorList>
    </citation>
    <scope>GENOME REANNOTATION</scope>
    <source>
        <strain evidence="14">CCAP 1055/1</strain>
    </source>
</reference>
<dbReference type="STRING" id="556484.B5Y5C9"/>
<evidence type="ECO:0000256" key="2">
    <source>
        <dbReference type="ARBA" id="ARBA00022448"/>
    </source>
</evidence>
<dbReference type="GO" id="GO:0016887">
    <property type="term" value="F:ATP hydrolysis activity"/>
    <property type="evidence" value="ECO:0007669"/>
    <property type="project" value="InterPro"/>
</dbReference>
<dbReference type="InterPro" id="IPR017871">
    <property type="entry name" value="ABC_transporter-like_CS"/>
</dbReference>
<keyword evidence="2" id="KW-0813">Transport</keyword>
<feature type="domain" description="ABC transporter" evidence="11">
    <location>
        <begin position="1088"/>
        <end position="1326"/>
    </location>
</feature>
<dbReference type="GO" id="GO:0140359">
    <property type="term" value="F:ABC-type transporter activity"/>
    <property type="evidence" value="ECO:0007669"/>
    <property type="project" value="InterPro"/>
</dbReference>
<keyword evidence="8 10" id="KW-0472">Membrane</keyword>
<dbReference type="RefSeq" id="XP_002186167.1">
    <property type="nucleotide sequence ID" value="XM_002186131.1"/>
</dbReference>
<keyword evidence="3 10" id="KW-0812">Transmembrane</keyword>
<gene>
    <name evidence="13" type="ORF">PHATR_18693</name>
</gene>
<feature type="domain" description="ABC transmembrane type-1" evidence="12">
    <location>
        <begin position="811"/>
        <end position="1049"/>
    </location>
</feature>
<evidence type="ECO:0000313" key="14">
    <source>
        <dbReference type="Proteomes" id="UP000000759"/>
    </source>
</evidence>